<dbReference type="EMBL" id="SDMP01000013">
    <property type="protein sequence ID" value="RYR16972.1"/>
    <property type="molecule type" value="Genomic_DNA"/>
</dbReference>
<organism evidence="1 2">
    <name type="scientific">Arachis hypogaea</name>
    <name type="common">Peanut</name>
    <dbReference type="NCBI Taxonomy" id="3818"/>
    <lineage>
        <taxon>Eukaryota</taxon>
        <taxon>Viridiplantae</taxon>
        <taxon>Streptophyta</taxon>
        <taxon>Embryophyta</taxon>
        <taxon>Tracheophyta</taxon>
        <taxon>Spermatophyta</taxon>
        <taxon>Magnoliopsida</taxon>
        <taxon>eudicotyledons</taxon>
        <taxon>Gunneridae</taxon>
        <taxon>Pentapetalae</taxon>
        <taxon>rosids</taxon>
        <taxon>fabids</taxon>
        <taxon>Fabales</taxon>
        <taxon>Fabaceae</taxon>
        <taxon>Papilionoideae</taxon>
        <taxon>50 kb inversion clade</taxon>
        <taxon>dalbergioids sensu lato</taxon>
        <taxon>Dalbergieae</taxon>
        <taxon>Pterocarpus clade</taxon>
        <taxon>Arachis</taxon>
    </lineage>
</organism>
<evidence type="ECO:0000313" key="2">
    <source>
        <dbReference type="Proteomes" id="UP000289738"/>
    </source>
</evidence>
<proteinExistence type="predicted"/>
<dbReference type="Proteomes" id="UP000289738">
    <property type="component" value="Chromosome B03"/>
</dbReference>
<reference evidence="1 2" key="1">
    <citation type="submission" date="2019-01" db="EMBL/GenBank/DDBJ databases">
        <title>Sequencing of cultivated peanut Arachis hypogaea provides insights into genome evolution and oil improvement.</title>
        <authorList>
            <person name="Chen X."/>
        </authorList>
    </citation>
    <scope>NUCLEOTIDE SEQUENCE [LARGE SCALE GENOMIC DNA]</scope>
    <source>
        <strain evidence="2">cv. Fuhuasheng</strain>
        <tissue evidence="1">Leaves</tissue>
    </source>
</reference>
<dbReference type="Gene3D" id="3.90.180.10">
    <property type="entry name" value="Medium-chain alcohol dehydrogenases, catalytic domain"/>
    <property type="match status" value="1"/>
</dbReference>
<protein>
    <submittedName>
        <fullName evidence="1">Uncharacterized protein</fullName>
    </submittedName>
</protein>
<comment type="caution">
    <text evidence="1">The sequence shown here is derived from an EMBL/GenBank/DDBJ whole genome shotgun (WGS) entry which is preliminary data.</text>
</comment>
<accession>A0A444ZSB2</accession>
<keyword evidence="2" id="KW-1185">Reference proteome</keyword>
<gene>
    <name evidence="1" type="ORF">Ahy_B03g061795</name>
</gene>
<dbReference type="STRING" id="3818.A0A444ZSB2"/>
<evidence type="ECO:0000313" key="1">
    <source>
        <dbReference type="EMBL" id="RYR16972.1"/>
    </source>
</evidence>
<sequence length="89" mass="9900">MDNDVCVKMLCAPLKPSDINRIQGVYPVSPEPPTVGVRRRWGELPHHYLQPLLSSFPNLKYLHRGSFRAWVVGDGGSGCCMKFPIASFG</sequence>
<name>A0A444ZSB2_ARAHY</name>
<dbReference type="InterPro" id="IPR011032">
    <property type="entry name" value="GroES-like_sf"/>
</dbReference>
<dbReference type="SUPFAM" id="SSF50129">
    <property type="entry name" value="GroES-like"/>
    <property type="match status" value="1"/>
</dbReference>
<dbReference type="AlphaFoldDB" id="A0A444ZSB2"/>